<comment type="pathway">
    <text evidence="9">Amino-acid biosynthesis; L-lysine biosynthesis via DAP pathway; (S)-tetrahydrodipicolinate from L-aspartate: step 4/4.</text>
</comment>
<dbReference type="SUPFAM" id="SSF51735">
    <property type="entry name" value="NAD(P)-binding Rossmann-fold domains"/>
    <property type="match status" value="1"/>
</dbReference>
<comment type="caution">
    <text evidence="9">Was originally thought to be a dihydrodipicolinate reductase (DHDPR), catalyzing the conversion of dihydrodipicolinate to tetrahydrodipicolinate. However, it was shown in E.coli that the substrate of the enzymatic reaction is not dihydrodipicolinate (DHDP) but in fact (2S,4S)-4-hydroxy-2,3,4,5-tetrahydrodipicolinic acid (HTPA), the product released by the DapA-catalyzed reaction.</text>
</comment>
<accession>A0A0S6VQH4</accession>
<dbReference type="GO" id="GO:0019877">
    <property type="term" value="P:diaminopimelate biosynthetic process"/>
    <property type="evidence" value="ECO:0007669"/>
    <property type="project" value="UniProtKB-UniRule"/>
</dbReference>
<comment type="subunit">
    <text evidence="9">Homotetramer.</text>
</comment>
<dbReference type="GO" id="GO:0008839">
    <property type="term" value="F:4-hydroxy-tetrahydrodipicolinate reductase"/>
    <property type="evidence" value="ECO:0007669"/>
    <property type="project" value="UniProtKB-UniRule"/>
</dbReference>
<keyword evidence="7 9" id="KW-0520">NAD</keyword>
<feature type="active site" description="Proton donor" evidence="9">
    <location>
        <position position="146"/>
    </location>
</feature>
<evidence type="ECO:0000256" key="8">
    <source>
        <dbReference type="ARBA" id="ARBA00023154"/>
    </source>
</evidence>
<dbReference type="PROSITE" id="PS01298">
    <property type="entry name" value="DAPB"/>
    <property type="match status" value="1"/>
</dbReference>
<protein>
    <recommendedName>
        <fullName evidence="9 10">4-hydroxy-tetrahydrodipicolinate reductase</fullName>
        <shortName evidence="9">HTPA reductase</shortName>
        <ecNumber evidence="9 10">1.17.1.8</ecNumber>
    </recommendedName>
</protein>
<evidence type="ECO:0000256" key="2">
    <source>
        <dbReference type="ARBA" id="ARBA00022490"/>
    </source>
</evidence>
<evidence type="ECO:0000256" key="6">
    <source>
        <dbReference type="ARBA" id="ARBA00023002"/>
    </source>
</evidence>
<evidence type="ECO:0000256" key="5">
    <source>
        <dbReference type="ARBA" id="ARBA00022915"/>
    </source>
</evidence>
<keyword evidence="4 9" id="KW-0521">NADP</keyword>
<dbReference type="PANTHER" id="PTHR20836">
    <property type="entry name" value="DIHYDRODIPICOLINATE REDUCTASE"/>
    <property type="match status" value="1"/>
</dbReference>
<evidence type="ECO:0000259" key="12">
    <source>
        <dbReference type="Pfam" id="PF05173"/>
    </source>
</evidence>
<dbReference type="Proteomes" id="UP000030700">
    <property type="component" value="Unassembled WGS sequence"/>
</dbReference>
<evidence type="ECO:0000313" key="14">
    <source>
        <dbReference type="Proteomes" id="UP000030700"/>
    </source>
</evidence>
<feature type="active site" description="Proton donor/acceptor" evidence="9">
    <location>
        <position position="142"/>
    </location>
</feature>
<evidence type="ECO:0000259" key="11">
    <source>
        <dbReference type="Pfam" id="PF01113"/>
    </source>
</evidence>
<comment type="subcellular location">
    <subcellularLocation>
        <location evidence="9">Cytoplasm</location>
    </subcellularLocation>
</comment>
<feature type="binding site" evidence="9">
    <location>
        <begin position="109"/>
        <end position="112"/>
    </location>
    <ligand>
        <name>NAD(+)</name>
        <dbReference type="ChEBI" id="CHEBI:57540"/>
    </ligand>
</feature>
<feature type="domain" description="Dihydrodipicolinate reductase C-terminal" evidence="12">
    <location>
        <begin position="115"/>
        <end position="249"/>
    </location>
</feature>
<dbReference type="GO" id="GO:0009089">
    <property type="term" value="P:lysine biosynthetic process via diaminopimelate"/>
    <property type="evidence" value="ECO:0007669"/>
    <property type="project" value="UniProtKB-UniRule"/>
</dbReference>
<dbReference type="EMBL" id="DF820455">
    <property type="protein sequence ID" value="GAK49480.1"/>
    <property type="molecule type" value="Genomic_DNA"/>
</dbReference>
<dbReference type="GO" id="GO:0050661">
    <property type="term" value="F:NADP binding"/>
    <property type="evidence" value="ECO:0007669"/>
    <property type="project" value="UniProtKB-UniRule"/>
</dbReference>
<dbReference type="InterPro" id="IPR022664">
    <property type="entry name" value="DapB_N_CS"/>
</dbReference>
<feature type="binding site" evidence="9">
    <location>
        <begin position="85"/>
        <end position="87"/>
    </location>
    <ligand>
        <name>NAD(+)</name>
        <dbReference type="ChEBI" id="CHEBI:57540"/>
    </ligand>
</feature>
<dbReference type="HOGENOM" id="CLU_047479_2_2_0"/>
<dbReference type="GO" id="GO:0005829">
    <property type="term" value="C:cytosol"/>
    <property type="evidence" value="ECO:0007669"/>
    <property type="project" value="TreeGrafter"/>
</dbReference>
<dbReference type="InterPro" id="IPR023940">
    <property type="entry name" value="DHDPR_bac"/>
</dbReference>
<dbReference type="CDD" id="cd02274">
    <property type="entry name" value="DHDPR_N"/>
    <property type="match status" value="1"/>
</dbReference>
<comment type="catalytic activity">
    <reaction evidence="9">
        <text>(S)-2,3,4,5-tetrahydrodipicolinate + NADP(+) + H2O = (2S,4S)-4-hydroxy-2,3,4,5-tetrahydrodipicolinate + NADPH + H(+)</text>
        <dbReference type="Rhea" id="RHEA:35331"/>
        <dbReference type="ChEBI" id="CHEBI:15377"/>
        <dbReference type="ChEBI" id="CHEBI:15378"/>
        <dbReference type="ChEBI" id="CHEBI:16845"/>
        <dbReference type="ChEBI" id="CHEBI:57783"/>
        <dbReference type="ChEBI" id="CHEBI:58349"/>
        <dbReference type="ChEBI" id="CHEBI:67139"/>
        <dbReference type="EC" id="1.17.1.8"/>
    </reaction>
</comment>
<comment type="catalytic activity">
    <reaction evidence="9">
        <text>(S)-2,3,4,5-tetrahydrodipicolinate + NAD(+) + H2O = (2S,4S)-4-hydroxy-2,3,4,5-tetrahydrodipicolinate + NADH + H(+)</text>
        <dbReference type="Rhea" id="RHEA:35323"/>
        <dbReference type="ChEBI" id="CHEBI:15377"/>
        <dbReference type="ChEBI" id="CHEBI:15378"/>
        <dbReference type="ChEBI" id="CHEBI:16845"/>
        <dbReference type="ChEBI" id="CHEBI:57540"/>
        <dbReference type="ChEBI" id="CHEBI:57945"/>
        <dbReference type="ChEBI" id="CHEBI:67139"/>
        <dbReference type="EC" id="1.17.1.8"/>
    </reaction>
</comment>
<name>A0A0S6VQH4_9BACT</name>
<dbReference type="Gene3D" id="3.40.50.720">
    <property type="entry name" value="NAD(P)-binding Rossmann-like Domain"/>
    <property type="match status" value="1"/>
</dbReference>
<evidence type="ECO:0000256" key="10">
    <source>
        <dbReference type="NCBIfam" id="TIGR00036"/>
    </source>
</evidence>
<sequence>MLNILLCGCFGKMGQIVTEMLHERSDLTLIGVDVMPPKQQPDFPVFRSFDEINIKSDVIIDFSHHTMINALLDYVERTKIPAVICTTGLDETILARIREVSKSVALLHSGNMSLGINLLLKLVQKAAEVLSQTFDVEIVERHHNKKLDSPSGTAFMLANAINEELNNSKTFTYGRHGKDTLRKKEEIGIHAVRGGTIVGEHSVIFAGVDEVIEINHRATSRRVFGTGAIKAAEFLVLQQPGLYSMDDVLK</sequence>
<dbReference type="FunFam" id="3.30.360.10:FF:000004">
    <property type="entry name" value="4-hydroxy-tetrahydrodipicolinate reductase"/>
    <property type="match status" value="1"/>
</dbReference>
<dbReference type="AlphaFoldDB" id="A0A0S6VQH4"/>
<reference evidence="13 14" key="1">
    <citation type="journal article" date="2015" name="PeerJ">
        <title>First genomic representation of candidate bacterial phylum KSB3 points to enhanced environmental sensing as a trigger of wastewater bulking.</title>
        <authorList>
            <person name="Sekiguchi Y."/>
            <person name="Ohashi A."/>
            <person name="Parks D.H."/>
            <person name="Yamauchi T."/>
            <person name="Tyson G.W."/>
            <person name="Hugenholtz P."/>
        </authorList>
    </citation>
    <scope>NUCLEOTIDE SEQUENCE [LARGE SCALE GENOMIC DNA]</scope>
</reference>
<dbReference type="Pfam" id="PF05173">
    <property type="entry name" value="DapB_C"/>
    <property type="match status" value="1"/>
</dbReference>
<keyword evidence="5 9" id="KW-0220">Diaminopimelate biosynthesis</keyword>
<feature type="binding site" evidence="9">
    <location>
        <begin position="152"/>
        <end position="153"/>
    </location>
    <ligand>
        <name>(S)-2,3,4,5-tetrahydrodipicolinate</name>
        <dbReference type="ChEBI" id="CHEBI:16845"/>
    </ligand>
</feature>
<dbReference type="STRING" id="1499966.U14_00702"/>
<keyword evidence="14" id="KW-1185">Reference proteome</keyword>
<keyword evidence="6 9" id="KW-0560">Oxidoreductase</keyword>
<dbReference type="EC" id="1.17.1.8" evidence="9 10"/>
<keyword evidence="8 9" id="KW-0457">Lysine biosynthesis</keyword>
<organism evidence="13 14">
    <name type="scientific">Candidatus Moduliflexus flocculans</name>
    <dbReference type="NCBI Taxonomy" id="1499966"/>
    <lineage>
        <taxon>Bacteria</taxon>
        <taxon>Candidatus Moduliflexota</taxon>
        <taxon>Candidatus Moduliflexia</taxon>
        <taxon>Candidatus Moduliflexales</taxon>
        <taxon>Candidatus Moduliflexaceae</taxon>
    </lineage>
</organism>
<dbReference type="GO" id="GO:0016726">
    <property type="term" value="F:oxidoreductase activity, acting on CH or CH2 groups, NAD or NADP as acceptor"/>
    <property type="evidence" value="ECO:0007669"/>
    <property type="project" value="UniProtKB-UniRule"/>
</dbReference>
<evidence type="ECO:0000256" key="9">
    <source>
        <dbReference type="HAMAP-Rule" id="MF_00102"/>
    </source>
</evidence>
<dbReference type="InterPro" id="IPR036291">
    <property type="entry name" value="NAD(P)-bd_dom_sf"/>
</dbReference>
<evidence type="ECO:0000256" key="1">
    <source>
        <dbReference type="ARBA" id="ARBA00006642"/>
    </source>
</evidence>
<evidence type="ECO:0000256" key="4">
    <source>
        <dbReference type="ARBA" id="ARBA00022857"/>
    </source>
</evidence>
<feature type="binding site" evidence="9">
    <location>
        <begin position="8"/>
        <end position="13"/>
    </location>
    <ligand>
        <name>NAD(+)</name>
        <dbReference type="ChEBI" id="CHEBI:57540"/>
    </ligand>
</feature>
<dbReference type="HAMAP" id="MF_00102">
    <property type="entry name" value="DapB"/>
    <property type="match status" value="1"/>
</dbReference>
<keyword evidence="2 9" id="KW-0963">Cytoplasm</keyword>
<dbReference type="PANTHER" id="PTHR20836:SF7">
    <property type="entry name" value="4-HYDROXY-TETRAHYDRODIPICOLINATE REDUCTASE"/>
    <property type="match status" value="1"/>
</dbReference>
<dbReference type="UniPathway" id="UPA00034">
    <property type="reaction ID" value="UER00018"/>
</dbReference>
<dbReference type="InterPro" id="IPR022663">
    <property type="entry name" value="DapB_C"/>
</dbReference>
<comment type="similarity">
    <text evidence="1 9">Belongs to the DapB family.</text>
</comment>
<comment type="function">
    <text evidence="9">Catalyzes the conversion of 4-hydroxy-tetrahydrodipicolinate (HTPA) to tetrahydrodipicolinate.</text>
</comment>
<gene>
    <name evidence="9" type="primary">dapB</name>
    <name evidence="13" type="ORF">U14_00702</name>
</gene>
<dbReference type="InterPro" id="IPR000846">
    <property type="entry name" value="DapB_N"/>
</dbReference>
<keyword evidence="3 9" id="KW-0028">Amino-acid biosynthesis</keyword>
<dbReference type="PIRSF" id="PIRSF000161">
    <property type="entry name" value="DHPR"/>
    <property type="match status" value="1"/>
</dbReference>
<dbReference type="Pfam" id="PF01113">
    <property type="entry name" value="DapB_N"/>
    <property type="match status" value="1"/>
</dbReference>
<feature type="binding site" evidence="9">
    <location>
        <position position="143"/>
    </location>
    <ligand>
        <name>(S)-2,3,4,5-tetrahydrodipicolinate</name>
        <dbReference type="ChEBI" id="CHEBI:16845"/>
    </ligand>
</feature>
<dbReference type="GO" id="GO:0051287">
    <property type="term" value="F:NAD binding"/>
    <property type="evidence" value="ECO:0007669"/>
    <property type="project" value="UniProtKB-UniRule"/>
</dbReference>
<dbReference type="Gene3D" id="3.30.360.10">
    <property type="entry name" value="Dihydrodipicolinate Reductase, domain 2"/>
    <property type="match status" value="1"/>
</dbReference>
<evidence type="ECO:0000256" key="7">
    <source>
        <dbReference type="ARBA" id="ARBA00023027"/>
    </source>
</evidence>
<dbReference type="SUPFAM" id="SSF55347">
    <property type="entry name" value="Glyceraldehyde-3-phosphate dehydrogenase-like, C-terminal domain"/>
    <property type="match status" value="1"/>
</dbReference>
<proteinExistence type="inferred from homology"/>
<dbReference type="NCBIfam" id="TIGR00036">
    <property type="entry name" value="dapB"/>
    <property type="match status" value="1"/>
</dbReference>
<evidence type="ECO:0000256" key="3">
    <source>
        <dbReference type="ARBA" id="ARBA00022605"/>
    </source>
</evidence>
<comment type="caution">
    <text evidence="9">Lacks conserved residue(s) required for the propagation of feature annotation.</text>
</comment>
<feature type="domain" description="Dihydrodipicolinate reductase N-terminal" evidence="11">
    <location>
        <begin position="3"/>
        <end position="112"/>
    </location>
</feature>
<evidence type="ECO:0000313" key="13">
    <source>
        <dbReference type="EMBL" id="GAK49480.1"/>
    </source>
</evidence>